<comment type="caution">
    <text evidence="3">The sequence shown here is derived from an EMBL/GenBank/DDBJ whole genome shotgun (WGS) entry which is preliminary data.</text>
</comment>
<feature type="signal peptide" evidence="2">
    <location>
        <begin position="1"/>
        <end position="24"/>
    </location>
</feature>
<dbReference type="AlphaFoldDB" id="A0AAV3YLV6"/>
<evidence type="ECO:0000313" key="4">
    <source>
        <dbReference type="Proteomes" id="UP000735302"/>
    </source>
</evidence>
<keyword evidence="4" id="KW-1185">Reference proteome</keyword>
<sequence length="153" mass="16980">MTATVVSQQICLLLSAFFWQEALAATDLKDSISSNKKSSHLSEILRGDFDTNSALVNNIYTPSLGPTKRDETYSADNGPSMTYSGDYESVTPYSGDYESVTPYSGDYESVMPYSGEYGSEMPDSGDNESGTPYSGVMFPLPDWLLDYYNKTWW</sequence>
<reference evidence="3 4" key="1">
    <citation type="journal article" date="2021" name="Elife">
        <title>Chloroplast acquisition without the gene transfer in kleptoplastic sea slugs, Plakobranchus ocellatus.</title>
        <authorList>
            <person name="Maeda T."/>
            <person name="Takahashi S."/>
            <person name="Yoshida T."/>
            <person name="Shimamura S."/>
            <person name="Takaki Y."/>
            <person name="Nagai Y."/>
            <person name="Toyoda A."/>
            <person name="Suzuki Y."/>
            <person name="Arimoto A."/>
            <person name="Ishii H."/>
            <person name="Satoh N."/>
            <person name="Nishiyama T."/>
            <person name="Hasebe M."/>
            <person name="Maruyama T."/>
            <person name="Minagawa J."/>
            <person name="Obokata J."/>
            <person name="Shigenobu S."/>
        </authorList>
    </citation>
    <scope>NUCLEOTIDE SEQUENCE [LARGE SCALE GENOMIC DNA]</scope>
</reference>
<evidence type="ECO:0000313" key="3">
    <source>
        <dbReference type="EMBL" id="GFN88250.1"/>
    </source>
</evidence>
<protein>
    <submittedName>
        <fullName evidence="3">Uncharacterized protein</fullName>
    </submittedName>
</protein>
<proteinExistence type="predicted"/>
<organism evidence="3 4">
    <name type="scientific">Plakobranchus ocellatus</name>
    <dbReference type="NCBI Taxonomy" id="259542"/>
    <lineage>
        <taxon>Eukaryota</taxon>
        <taxon>Metazoa</taxon>
        <taxon>Spiralia</taxon>
        <taxon>Lophotrochozoa</taxon>
        <taxon>Mollusca</taxon>
        <taxon>Gastropoda</taxon>
        <taxon>Heterobranchia</taxon>
        <taxon>Euthyneura</taxon>
        <taxon>Panpulmonata</taxon>
        <taxon>Sacoglossa</taxon>
        <taxon>Placobranchoidea</taxon>
        <taxon>Plakobranchidae</taxon>
        <taxon>Plakobranchus</taxon>
    </lineage>
</organism>
<feature type="chain" id="PRO_5043842382" evidence="2">
    <location>
        <begin position="25"/>
        <end position="153"/>
    </location>
</feature>
<feature type="region of interest" description="Disordered" evidence="1">
    <location>
        <begin position="65"/>
        <end position="86"/>
    </location>
</feature>
<gene>
    <name evidence="3" type="ORF">PoB_001475600</name>
</gene>
<feature type="compositionally biased region" description="Polar residues" evidence="1">
    <location>
        <begin position="74"/>
        <end position="83"/>
    </location>
</feature>
<evidence type="ECO:0000256" key="1">
    <source>
        <dbReference type="SAM" id="MobiDB-lite"/>
    </source>
</evidence>
<dbReference type="Proteomes" id="UP000735302">
    <property type="component" value="Unassembled WGS sequence"/>
</dbReference>
<evidence type="ECO:0000256" key="2">
    <source>
        <dbReference type="SAM" id="SignalP"/>
    </source>
</evidence>
<name>A0AAV3YLV6_9GAST</name>
<keyword evidence="2" id="KW-0732">Signal</keyword>
<accession>A0AAV3YLV6</accession>
<dbReference type="EMBL" id="BLXT01001848">
    <property type="protein sequence ID" value="GFN88250.1"/>
    <property type="molecule type" value="Genomic_DNA"/>
</dbReference>